<evidence type="ECO:0000256" key="1">
    <source>
        <dbReference type="ARBA" id="ARBA00001526"/>
    </source>
</evidence>
<dbReference type="Pfam" id="PF13354">
    <property type="entry name" value="Beta-lactamase2"/>
    <property type="match status" value="1"/>
</dbReference>
<sequence length="318" mass="35836">MKDNPELYQKMDRPRRLSPALLLLLLLLPALTFSQRLEQDHKLEKALSRLVDTFKGSVGIYVMNLRTGKYASLNGDSIFPTASIVKVPILVGLFDQIEQGKLSYHQPMIYRDSIKYGGSGIMQHFKDSSATEVSVLAHLMMSYSDNTTSLWNQQLAGGGEQINKLMDKYGFPNIRVNSRTKGREEIWKKYGWGQSTPREMASLLVKIRNGEIVSKAASDRMYRLMTKGYYDEDALAQIPPYVQAAAKSGAVDASRSEVVLVNAPSGEYVFYVGTKDNADQSWSRDNEGQVLIRKVSACLWNYFEPHSKWKAPLSRPAH</sequence>
<evidence type="ECO:0000259" key="2">
    <source>
        <dbReference type="Pfam" id="PF13354"/>
    </source>
</evidence>
<dbReference type="GO" id="GO:0046677">
    <property type="term" value="P:response to antibiotic"/>
    <property type="evidence" value="ECO:0007669"/>
    <property type="project" value="InterPro"/>
</dbReference>
<gene>
    <name evidence="3" type="ORF">B0I27_105286</name>
</gene>
<dbReference type="InterPro" id="IPR012338">
    <property type="entry name" value="Beta-lactam/transpept-like"/>
</dbReference>
<dbReference type="SUPFAM" id="SSF56601">
    <property type="entry name" value="beta-lactamase/transpeptidase-like"/>
    <property type="match status" value="1"/>
</dbReference>
<comment type="catalytic activity">
    <reaction evidence="1">
        <text>a beta-lactam + H2O = a substituted beta-amino acid</text>
        <dbReference type="Rhea" id="RHEA:20401"/>
        <dbReference type="ChEBI" id="CHEBI:15377"/>
        <dbReference type="ChEBI" id="CHEBI:35627"/>
        <dbReference type="ChEBI" id="CHEBI:140347"/>
        <dbReference type="EC" id="3.5.2.6"/>
    </reaction>
</comment>
<proteinExistence type="predicted"/>
<evidence type="ECO:0000313" key="3">
    <source>
        <dbReference type="EMBL" id="PRY52817.1"/>
    </source>
</evidence>
<protein>
    <submittedName>
        <fullName evidence="3">Beta-lactamase class A</fullName>
    </submittedName>
</protein>
<dbReference type="GO" id="GO:0008800">
    <property type="term" value="F:beta-lactamase activity"/>
    <property type="evidence" value="ECO:0007669"/>
    <property type="project" value="UniProtKB-EC"/>
</dbReference>
<organism evidence="3 4">
    <name type="scientific">Arcticibacter pallidicorallinus</name>
    <dbReference type="NCBI Taxonomy" id="1259464"/>
    <lineage>
        <taxon>Bacteria</taxon>
        <taxon>Pseudomonadati</taxon>
        <taxon>Bacteroidota</taxon>
        <taxon>Sphingobacteriia</taxon>
        <taxon>Sphingobacteriales</taxon>
        <taxon>Sphingobacteriaceae</taxon>
        <taxon>Arcticibacter</taxon>
    </lineage>
</organism>
<keyword evidence="4" id="KW-1185">Reference proteome</keyword>
<reference evidence="3 4" key="1">
    <citation type="submission" date="2018-03" db="EMBL/GenBank/DDBJ databases">
        <title>Genomic Encyclopedia of Type Strains, Phase III (KMG-III): the genomes of soil and plant-associated and newly described type strains.</title>
        <authorList>
            <person name="Whitman W."/>
        </authorList>
    </citation>
    <scope>NUCLEOTIDE SEQUENCE [LARGE SCALE GENOMIC DNA]</scope>
    <source>
        <strain evidence="3 4">CGMCC 1.9313</strain>
    </source>
</reference>
<dbReference type="PANTHER" id="PTHR35333:SF4">
    <property type="entry name" value="SLR0121 PROTEIN"/>
    <property type="match status" value="1"/>
</dbReference>
<dbReference type="Proteomes" id="UP000238034">
    <property type="component" value="Unassembled WGS sequence"/>
</dbReference>
<comment type="caution">
    <text evidence="3">The sequence shown here is derived from an EMBL/GenBank/DDBJ whole genome shotgun (WGS) entry which is preliminary data.</text>
</comment>
<name>A0A2T0U4G0_9SPHI</name>
<dbReference type="AlphaFoldDB" id="A0A2T0U4G0"/>
<dbReference type="InterPro" id="IPR000871">
    <property type="entry name" value="Beta-lactam_class-A"/>
</dbReference>
<dbReference type="Gene3D" id="3.40.710.10">
    <property type="entry name" value="DD-peptidase/beta-lactamase superfamily"/>
    <property type="match status" value="1"/>
</dbReference>
<accession>A0A2T0U4G0</accession>
<dbReference type="GO" id="GO:0030655">
    <property type="term" value="P:beta-lactam antibiotic catabolic process"/>
    <property type="evidence" value="ECO:0007669"/>
    <property type="project" value="InterPro"/>
</dbReference>
<feature type="domain" description="Beta-lactamase class A catalytic" evidence="2">
    <location>
        <begin position="59"/>
        <end position="274"/>
    </location>
</feature>
<dbReference type="PANTHER" id="PTHR35333">
    <property type="entry name" value="BETA-LACTAMASE"/>
    <property type="match status" value="1"/>
</dbReference>
<dbReference type="EMBL" id="PVTH01000005">
    <property type="protein sequence ID" value="PRY52817.1"/>
    <property type="molecule type" value="Genomic_DNA"/>
</dbReference>
<dbReference type="InterPro" id="IPR045155">
    <property type="entry name" value="Beta-lactam_cat"/>
</dbReference>
<evidence type="ECO:0000313" key="4">
    <source>
        <dbReference type="Proteomes" id="UP000238034"/>
    </source>
</evidence>